<sequence>MACPNRTPTLPAAAVVSALTPLLASLPPPRKYATLVNVNSSMRSKTTDYISVIKSYRPTEGTPAPLAHFITQGPPPGIPTDSALEVVGQLESMNLLVDAVGSAVEQGSRNARPTAVVAASPSMMTTGAQTLAAIAQQQPVAASKPPPKVPNAFGGTLRAVNDDISLIKGRHSRWQLPMISKDWCSSQSPPMWGLVIHLPGEEPISSDDDDKE</sequence>
<dbReference type="Proteomes" id="UP000887565">
    <property type="component" value="Unplaced"/>
</dbReference>
<evidence type="ECO:0000313" key="3">
    <source>
        <dbReference type="WBParaSite" id="nRc.2.0.1.t02771-RA"/>
    </source>
</evidence>
<evidence type="ECO:0000256" key="1">
    <source>
        <dbReference type="SAM" id="SignalP"/>
    </source>
</evidence>
<evidence type="ECO:0000313" key="2">
    <source>
        <dbReference type="Proteomes" id="UP000887565"/>
    </source>
</evidence>
<protein>
    <submittedName>
        <fullName evidence="3">Uncharacterized protein</fullName>
    </submittedName>
</protein>
<dbReference type="AlphaFoldDB" id="A0A915HMM9"/>
<name>A0A915HMM9_ROMCU</name>
<dbReference type="WBParaSite" id="nRc.2.0.1.t02771-RA">
    <property type="protein sequence ID" value="nRc.2.0.1.t02771-RA"/>
    <property type="gene ID" value="nRc.2.0.1.g02771"/>
</dbReference>
<feature type="chain" id="PRO_5037618065" evidence="1">
    <location>
        <begin position="26"/>
        <end position="212"/>
    </location>
</feature>
<feature type="signal peptide" evidence="1">
    <location>
        <begin position="1"/>
        <end position="25"/>
    </location>
</feature>
<keyword evidence="2" id="KW-1185">Reference proteome</keyword>
<organism evidence="2 3">
    <name type="scientific">Romanomermis culicivorax</name>
    <name type="common">Nematode worm</name>
    <dbReference type="NCBI Taxonomy" id="13658"/>
    <lineage>
        <taxon>Eukaryota</taxon>
        <taxon>Metazoa</taxon>
        <taxon>Ecdysozoa</taxon>
        <taxon>Nematoda</taxon>
        <taxon>Enoplea</taxon>
        <taxon>Dorylaimia</taxon>
        <taxon>Mermithida</taxon>
        <taxon>Mermithoidea</taxon>
        <taxon>Mermithidae</taxon>
        <taxon>Romanomermis</taxon>
    </lineage>
</organism>
<reference evidence="3" key="1">
    <citation type="submission" date="2022-11" db="UniProtKB">
        <authorList>
            <consortium name="WormBaseParasite"/>
        </authorList>
    </citation>
    <scope>IDENTIFICATION</scope>
</reference>
<accession>A0A915HMM9</accession>
<proteinExistence type="predicted"/>
<keyword evidence="1" id="KW-0732">Signal</keyword>